<accession>A0A4U5ME16</accession>
<reference evidence="3 4" key="1">
    <citation type="journal article" date="2015" name="Genome Biol.">
        <title>Comparative genomics of Steinernema reveals deeply conserved gene regulatory networks.</title>
        <authorList>
            <person name="Dillman A.R."/>
            <person name="Macchietto M."/>
            <person name="Porter C.F."/>
            <person name="Rogers A."/>
            <person name="Williams B."/>
            <person name="Antoshechkin I."/>
            <person name="Lee M.M."/>
            <person name="Goodwin Z."/>
            <person name="Lu X."/>
            <person name="Lewis E.E."/>
            <person name="Goodrich-Blair H."/>
            <person name="Stock S.P."/>
            <person name="Adams B.J."/>
            <person name="Sternberg P.W."/>
            <person name="Mortazavi A."/>
        </authorList>
    </citation>
    <scope>NUCLEOTIDE SEQUENCE [LARGE SCALE GENOMIC DNA]</scope>
    <source>
        <strain evidence="3 4">ALL</strain>
    </source>
</reference>
<sequence>MASPVTRRRPALIAIEPAVVASVAVSTVVIATISSTSVVRRWGTPSVASGIAIVVPAGVPIMAVSAIPGRRRSTTTLREAPGAGSSHVDSGRRAVSPLRDAEVDAHLVAVDFQSGGAFLSFHGVFLLLEVDESESTRTAAWMVDDELDLFEWSVLLEDLSEIALGGVEAQSEDAQTARGSRVLELGPAGRSSRSASASSVAATRAAGATVASRAAWRARRASAGLPARRSEKLDFRITTTTLRHLPPERLRERVGLWSPSSPPDWRRLSVPMVSIGLKTRFSLIFVFRSPAANREQHERVKTLTGQPIAARHN</sequence>
<evidence type="ECO:0000256" key="2">
    <source>
        <dbReference type="SAM" id="Phobius"/>
    </source>
</evidence>
<feature type="transmembrane region" description="Helical" evidence="2">
    <location>
        <begin position="46"/>
        <end position="68"/>
    </location>
</feature>
<feature type="region of interest" description="Disordered" evidence="1">
    <location>
        <begin position="73"/>
        <end position="93"/>
    </location>
</feature>
<dbReference type="EMBL" id="AZBU02000008">
    <property type="protein sequence ID" value="TKR67406.1"/>
    <property type="molecule type" value="Genomic_DNA"/>
</dbReference>
<protein>
    <submittedName>
        <fullName evidence="3">Uncharacterized protein</fullName>
    </submittedName>
</protein>
<dbReference type="Proteomes" id="UP000298663">
    <property type="component" value="Unassembled WGS sequence"/>
</dbReference>
<comment type="caution">
    <text evidence="3">The sequence shown here is derived from an EMBL/GenBank/DDBJ whole genome shotgun (WGS) entry which is preliminary data.</text>
</comment>
<feature type="transmembrane region" description="Helical" evidence="2">
    <location>
        <begin position="12"/>
        <end position="34"/>
    </location>
</feature>
<proteinExistence type="predicted"/>
<evidence type="ECO:0000313" key="3">
    <source>
        <dbReference type="EMBL" id="TKR67406.1"/>
    </source>
</evidence>
<evidence type="ECO:0000256" key="1">
    <source>
        <dbReference type="SAM" id="MobiDB-lite"/>
    </source>
</evidence>
<keyword evidence="2" id="KW-0812">Transmembrane</keyword>
<evidence type="ECO:0000313" key="4">
    <source>
        <dbReference type="Proteomes" id="UP000298663"/>
    </source>
</evidence>
<gene>
    <name evidence="3" type="ORF">L596_023563</name>
</gene>
<organism evidence="3 4">
    <name type="scientific">Steinernema carpocapsae</name>
    <name type="common">Entomopathogenic nematode</name>
    <dbReference type="NCBI Taxonomy" id="34508"/>
    <lineage>
        <taxon>Eukaryota</taxon>
        <taxon>Metazoa</taxon>
        <taxon>Ecdysozoa</taxon>
        <taxon>Nematoda</taxon>
        <taxon>Chromadorea</taxon>
        <taxon>Rhabditida</taxon>
        <taxon>Tylenchina</taxon>
        <taxon>Panagrolaimomorpha</taxon>
        <taxon>Strongyloidoidea</taxon>
        <taxon>Steinernematidae</taxon>
        <taxon>Steinernema</taxon>
    </lineage>
</organism>
<reference evidence="3 4" key="2">
    <citation type="journal article" date="2019" name="G3 (Bethesda)">
        <title>Hybrid Assembly of the Genome of the Entomopathogenic Nematode Steinernema carpocapsae Identifies the X-Chromosome.</title>
        <authorList>
            <person name="Serra L."/>
            <person name="Macchietto M."/>
            <person name="Macias-Munoz A."/>
            <person name="McGill C.J."/>
            <person name="Rodriguez I.M."/>
            <person name="Rodriguez B."/>
            <person name="Murad R."/>
            <person name="Mortazavi A."/>
        </authorList>
    </citation>
    <scope>NUCLEOTIDE SEQUENCE [LARGE SCALE GENOMIC DNA]</scope>
    <source>
        <strain evidence="3 4">ALL</strain>
    </source>
</reference>
<name>A0A4U5ME16_STECR</name>
<keyword evidence="2" id="KW-0472">Membrane</keyword>
<keyword evidence="2" id="KW-1133">Transmembrane helix</keyword>
<dbReference type="AlphaFoldDB" id="A0A4U5ME16"/>
<keyword evidence="4" id="KW-1185">Reference proteome</keyword>